<evidence type="ECO:0000313" key="3">
    <source>
        <dbReference type="Proteomes" id="UP001271007"/>
    </source>
</evidence>
<evidence type="ECO:0000259" key="1">
    <source>
        <dbReference type="PROSITE" id="PS50097"/>
    </source>
</evidence>
<dbReference type="Proteomes" id="UP001271007">
    <property type="component" value="Unassembled WGS sequence"/>
</dbReference>
<dbReference type="CDD" id="cd18186">
    <property type="entry name" value="BTB_POZ_ZBTB_KLHL-like"/>
    <property type="match status" value="1"/>
</dbReference>
<comment type="caution">
    <text evidence="2">The sequence shown here is derived from an EMBL/GenBank/DDBJ whole genome shotgun (WGS) entry which is preliminary data.</text>
</comment>
<organism evidence="2 3">
    <name type="scientific">Extremus antarcticus</name>
    <dbReference type="NCBI Taxonomy" id="702011"/>
    <lineage>
        <taxon>Eukaryota</taxon>
        <taxon>Fungi</taxon>
        <taxon>Dikarya</taxon>
        <taxon>Ascomycota</taxon>
        <taxon>Pezizomycotina</taxon>
        <taxon>Dothideomycetes</taxon>
        <taxon>Dothideomycetidae</taxon>
        <taxon>Mycosphaerellales</taxon>
        <taxon>Extremaceae</taxon>
        <taxon>Extremus</taxon>
    </lineage>
</organism>
<dbReference type="Pfam" id="PF00651">
    <property type="entry name" value="BTB"/>
    <property type="match status" value="1"/>
</dbReference>
<evidence type="ECO:0000313" key="2">
    <source>
        <dbReference type="EMBL" id="KAK3055923.1"/>
    </source>
</evidence>
<sequence length="244" mass="27298">MAHLPAPALLQLSNDMVKLVVGKGRKDFLVHRTAIAKASPVLQAAFRSNTWKEGRARTMVLPDDDPETIQMLLHFAYVGRLPNLNTDDDYSSIGNDHRGQYDGLARLYCVGEKYQNKDFKNATIDAMLSKVAIRDNEGSRWFPSSPAIKIIYNGTPEGSKARKLMVDIYVYGVGAANIVAYTLHLDFIKDLIAALTKILLDGEIPFFREERLWIPSCEYHEHASGECCGSGERLTKDIRGRTPL</sequence>
<gene>
    <name evidence="2" type="ORF">LTR09_003157</name>
</gene>
<dbReference type="InterPro" id="IPR000210">
    <property type="entry name" value="BTB/POZ_dom"/>
</dbReference>
<protein>
    <recommendedName>
        <fullName evidence="1">BTB domain-containing protein</fullName>
    </recommendedName>
</protein>
<dbReference type="PROSITE" id="PS50097">
    <property type="entry name" value="BTB"/>
    <property type="match status" value="1"/>
</dbReference>
<proteinExistence type="predicted"/>
<keyword evidence="3" id="KW-1185">Reference proteome</keyword>
<dbReference type="SUPFAM" id="SSF54695">
    <property type="entry name" value="POZ domain"/>
    <property type="match status" value="1"/>
</dbReference>
<dbReference type="InterPro" id="IPR011333">
    <property type="entry name" value="SKP1/BTB/POZ_sf"/>
</dbReference>
<name>A0AAJ0GEG1_9PEZI</name>
<reference evidence="2" key="1">
    <citation type="submission" date="2023-04" db="EMBL/GenBank/DDBJ databases">
        <title>Black Yeasts Isolated from many extreme environments.</title>
        <authorList>
            <person name="Coleine C."/>
            <person name="Stajich J.E."/>
            <person name="Selbmann L."/>
        </authorList>
    </citation>
    <scope>NUCLEOTIDE SEQUENCE</scope>
    <source>
        <strain evidence="2">CCFEE 5312</strain>
    </source>
</reference>
<dbReference type="AlphaFoldDB" id="A0AAJ0GEG1"/>
<dbReference type="PANTHER" id="PTHR47843:SF2">
    <property type="entry name" value="BTB DOMAIN-CONTAINING PROTEIN"/>
    <property type="match status" value="1"/>
</dbReference>
<accession>A0AAJ0GEG1</accession>
<dbReference type="EMBL" id="JAWDJX010000007">
    <property type="protein sequence ID" value="KAK3055923.1"/>
    <property type="molecule type" value="Genomic_DNA"/>
</dbReference>
<dbReference type="PANTHER" id="PTHR47843">
    <property type="entry name" value="BTB DOMAIN-CONTAINING PROTEIN-RELATED"/>
    <property type="match status" value="1"/>
</dbReference>
<dbReference type="Gene3D" id="3.30.710.10">
    <property type="entry name" value="Potassium Channel Kv1.1, Chain A"/>
    <property type="match status" value="1"/>
</dbReference>
<feature type="domain" description="BTB" evidence="1">
    <location>
        <begin position="15"/>
        <end position="81"/>
    </location>
</feature>